<evidence type="ECO:0000256" key="1">
    <source>
        <dbReference type="ARBA" id="ARBA00008580"/>
    </source>
</evidence>
<dbReference type="Gene3D" id="6.10.10.120">
    <property type="entry name" value="Antitoxin ParD1-like"/>
    <property type="match status" value="1"/>
</dbReference>
<dbReference type="Proteomes" id="UP000193224">
    <property type="component" value="Unassembled WGS sequence"/>
</dbReference>
<comment type="similarity">
    <text evidence="1">Belongs to the ParD antitoxin family.</text>
</comment>
<dbReference type="GO" id="GO:0006355">
    <property type="term" value="P:regulation of DNA-templated transcription"/>
    <property type="evidence" value="ECO:0007669"/>
    <property type="project" value="InterPro"/>
</dbReference>
<dbReference type="InterPro" id="IPR038296">
    <property type="entry name" value="ParD_sf"/>
</dbReference>
<accession>A0A1X7BWD6</accession>
<evidence type="ECO:0000313" key="3">
    <source>
        <dbReference type="EMBL" id="SMC13933.1"/>
    </source>
</evidence>
<dbReference type="EMBL" id="FWXB01000018">
    <property type="protein sequence ID" value="SMC13933.1"/>
    <property type="molecule type" value="Genomic_DNA"/>
</dbReference>
<name>A0A1X7BWD6_9RHOB</name>
<dbReference type="SUPFAM" id="SSF47598">
    <property type="entry name" value="Ribbon-helix-helix"/>
    <property type="match status" value="1"/>
</dbReference>
<keyword evidence="4" id="KW-1185">Reference proteome</keyword>
<proteinExistence type="inferred from homology"/>
<evidence type="ECO:0000313" key="4">
    <source>
        <dbReference type="Proteomes" id="UP000193224"/>
    </source>
</evidence>
<dbReference type="InterPro" id="IPR010985">
    <property type="entry name" value="Ribbon_hlx_hlx"/>
</dbReference>
<sequence>MATMNVCLPHPMKDWVESRTKNGRYSNVSDCVRDLIRRDQFRQQAIEEMQGVIEDGLNSGEARSFDMSAYLLDKTAGAG</sequence>
<evidence type="ECO:0000256" key="2">
    <source>
        <dbReference type="ARBA" id="ARBA00022649"/>
    </source>
</evidence>
<dbReference type="AlphaFoldDB" id="A0A1X7BWD6"/>
<reference evidence="3 4" key="1">
    <citation type="submission" date="2017-03" db="EMBL/GenBank/DDBJ databases">
        <authorList>
            <person name="Afonso C.L."/>
            <person name="Miller P.J."/>
            <person name="Scott M.A."/>
            <person name="Spackman E."/>
            <person name="Goraichik I."/>
            <person name="Dimitrov K.M."/>
            <person name="Suarez D.L."/>
            <person name="Swayne D.E."/>
        </authorList>
    </citation>
    <scope>NUCLEOTIDE SEQUENCE [LARGE SCALE GENOMIC DNA]</scope>
    <source>
        <strain evidence="3 4">CECT 7745</strain>
    </source>
</reference>
<dbReference type="PANTHER" id="PTHR36582">
    <property type="entry name" value="ANTITOXIN PARD"/>
    <property type="match status" value="1"/>
</dbReference>
<dbReference type="RefSeq" id="WP_085801855.1">
    <property type="nucleotide sequence ID" value="NZ_JBHTKS010000002.1"/>
</dbReference>
<keyword evidence="2" id="KW-1277">Toxin-antitoxin system</keyword>
<gene>
    <name evidence="3" type="primary">parD4</name>
    <name evidence="3" type="ORF">ROA7745_03795</name>
</gene>
<dbReference type="CDD" id="cd22231">
    <property type="entry name" value="RHH_NikR_HicB-like"/>
    <property type="match status" value="1"/>
</dbReference>
<dbReference type="NCBIfam" id="TIGR02606">
    <property type="entry name" value="antidote_CC2985"/>
    <property type="match status" value="1"/>
</dbReference>
<dbReference type="Pfam" id="PF03693">
    <property type="entry name" value="ParD_antitoxin"/>
    <property type="match status" value="1"/>
</dbReference>
<dbReference type="PANTHER" id="PTHR36582:SF2">
    <property type="entry name" value="ANTITOXIN PARD"/>
    <property type="match status" value="1"/>
</dbReference>
<dbReference type="OrthoDB" id="9811310at2"/>
<dbReference type="InterPro" id="IPR022789">
    <property type="entry name" value="ParD"/>
</dbReference>
<organism evidence="3 4">
    <name type="scientific">Roseovarius aestuarii</name>
    <dbReference type="NCBI Taxonomy" id="475083"/>
    <lineage>
        <taxon>Bacteria</taxon>
        <taxon>Pseudomonadati</taxon>
        <taxon>Pseudomonadota</taxon>
        <taxon>Alphaproteobacteria</taxon>
        <taxon>Rhodobacterales</taxon>
        <taxon>Roseobacteraceae</taxon>
        <taxon>Roseovarius</taxon>
    </lineage>
</organism>
<protein>
    <submittedName>
        <fullName evidence="3">Antitoxin ParD4</fullName>
    </submittedName>
</protein>